<evidence type="ECO:0000313" key="2">
    <source>
        <dbReference type="Proteomes" id="UP001632037"/>
    </source>
</evidence>
<proteinExistence type="predicted"/>
<accession>A0ABD3FR10</accession>
<dbReference type="AlphaFoldDB" id="A0ABD3FR10"/>
<organism evidence="1 2">
    <name type="scientific">Phytophthora oleae</name>
    <dbReference type="NCBI Taxonomy" id="2107226"/>
    <lineage>
        <taxon>Eukaryota</taxon>
        <taxon>Sar</taxon>
        <taxon>Stramenopiles</taxon>
        <taxon>Oomycota</taxon>
        <taxon>Peronosporomycetes</taxon>
        <taxon>Peronosporales</taxon>
        <taxon>Peronosporaceae</taxon>
        <taxon>Phytophthora</taxon>
    </lineage>
</organism>
<protein>
    <submittedName>
        <fullName evidence="1">Uncharacterized protein</fullName>
    </submittedName>
</protein>
<dbReference type="EMBL" id="JBIMZQ010000012">
    <property type="protein sequence ID" value="KAL3668195.1"/>
    <property type="molecule type" value="Genomic_DNA"/>
</dbReference>
<comment type="caution">
    <text evidence="1">The sequence shown here is derived from an EMBL/GenBank/DDBJ whole genome shotgun (WGS) entry which is preliminary data.</text>
</comment>
<evidence type="ECO:0000313" key="1">
    <source>
        <dbReference type="EMBL" id="KAL3668195.1"/>
    </source>
</evidence>
<keyword evidence="2" id="KW-1185">Reference proteome</keyword>
<gene>
    <name evidence="1" type="ORF">V7S43_007056</name>
</gene>
<sequence length="65" mass="7423">MSRVFDMFTQKLPECFKLVQPRTAAGKKRVVEDIEVFVHSFKEVTELAFDGGALLTHFKNAYNVS</sequence>
<reference evidence="1 2" key="1">
    <citation type="submission" date="2024-09" db="EMBL/GenBank/DDBJ databases">
        <title>Genome sequencing and assembly of Phytophthora oleae, isolate VK10A, causative agent of rot of olive drupes.</title>
        <authorList>
            <person name="Conti Taguali S."/>
            <person name="Riolo M."/>
            <person name="La Spada F."/>
            <person name="Cacciola S.O."/>
            <person name="Dionisio G."/>
        </authorList>
    </citation>
    <scope>NUCLEOTIDE SEQUENCE [LARGE SCALE GENOMIC DNA]</scope>
    <source>
        <strain evidence="1 2">VK10A</strain>
    </source>
</reference>
<name>A0ABD3FR10_9STRA</name>
<dbReference type="Proteomes" id="UP001632037">
    <property type="component" value="Unassembled WGS sequence"/>
</dbReference>